<comment type="caution">
    <text evidence="1">The sequence shown here is derived from an EMBL/GenBank/DDBJ whole genome shotgun (WGS) entry which is preliminary data.</text>
</comment>
<dbReference type="EMBL" id="BPLR01012599">
    <property type="protein sequence ID" value="GIY55047.1"/>
    <property type="molecule type" value="Genomic_DNA"/>
</dbReference>
<proteinExistence type="predicted"/>
<sequence length="31" mass="3340">MNYPPPPPPSNYCPIAARRTTPGWAVPAETS</sequence>
<name>A0AAV4UB26_CAEEX</name>
<organism evidence="1 2">
    <name type="scientific">Caerostris extrusa</name>
    <name type="common">Bark spider</name>
    <name type="synonym">Caerostris bankana</name>
    <dbReference type="NCBI Taxonomy" id="172846"/>
    <lineage>
        <taxon>Eukaryota</taxon>
        <taxon>Metazoa</taxon>
        <taxon>Ecdysozoa</taxon>
        <taxon>Arthropoda</taxon>
        <taxon>Chelicerata</taxon>
        <taxon>Arachnida</taxon>
        <taxon>Araneae</taxon>
        <taxon>Araneomorphae</taxon>
        <taxon>Entelegynae</taxon>
        <taxon>Araneoidea</taxon>
        <taxon>Araneidae</taxon>
        <taxon>Caerostris</taxon>
    </lineage>
</organism>
<dbReference type="AlphaFoldDB" id="A0AAV4UB26"/>
<protein>
    <submittedName>
        <fullName evidence="1">Uncharacterized protein</fullName>
    </submittedName>
</protein>
<dbReference type="Proteomes" id="UP001054945">
    <property type="component" value="Unassembled WGS sequence"/>
</dbReference>
<keyword evidence="2" id="KW-1185">Reference proteome</keyword>
<gene>
    <name evidence="1" type="ORF">CEXT_344851</name>
</gene>
<feature type="non-terminal residue" evidence="1">
    <location>
        <position position="31"/>
    </location>
</feature>
<evidence type="ECO:0000313" key="2">
    <source>
        <dbReference type="Proteomes" id="UP001054945"/>
    </source>
</evidence>
<reference evidence="1 2" key="1">
    <citation type="submission" date="2021-06" db="EMBL/GenBank/DDBJ databases">
        <title>Caerostris extrusa draft genome.</title>
        <authorList>
            <person name="Kono N."/>
            <person name="Arakawa K."/>
        </authorList>
    </citation>
    <scope>NUCLEOTIDE SEQUENCE [LARGE SCALE GENOMIC DNA]</scope>
</reference>
<accession>A0AAV4UB26</accession>
<evidence type="ECO:0000313" key="1">
    <source>
        <dbReference type="EMBL" id="GIY55047.1"/>
    </source>
</evidence>